<feature type="domain" description="DM10" evidence="11">
    <location>
        <begin position="469"/>
        <end position="583"/>
    </location>
</feature>
<dbReference type="OrthoDB" id="10255210at2759"/>
<gene>
    <name evidence="13" type="primary">EFHC2_1</name>
    <name evidence="13" type="ORF">FOL47_003661</name>
</gene>
<keyword evidence="4" id="KW-0106">Calcium</keyword>
<dbReference type="InterPro" id="IPR018247">
    <property type="entry name" value="EF_Hand_1_Ca_BS"/>
</dbReference>
<dbReference type="EMBL" id="JAAPAO010000215">
    <property type="protein sequence ID" value="KAF4667259.1"/>
    <property type="molecule type" value="Genomic_DNA"/>
</dbReference>
<dbReference type="PANTHER" id="PTHR12086">
    <property type="entry name" value="EF-HAND DOMAIN C-TERMINAL CONTAINING PROTEIN"/>
    <property type="match status" value="1"/>
</dbReference>
<dbReference type="GO" id="GO:0000281">
    <property type="term" value="P:mitotic cytokinesis"/>
    <property type="evidence" value="ECO:0007669"/>
    <property type="project" value="TreeGrafter"/>
</dbReference>
<dbReference type="SMART" id="SM00676">
    <property type="entry name" value="DM10"/>
    <property type="match status" value="3"/>
</dbReference>
<evidence type="ECO:0000256" key="4">
    <source>
        <dbReference type="ARBA" id="ARBA00022837"/>
    </source>
</evidence>
<evidence type="ECO:0000256" key="5">
    <source>
        <dbReference type="ARBA" id="ARBA00022846"/>
    </source>
</evidence>
<feature type="compositionally biased region" description="Basic and acidic residues" evidence="9">
    <location>
        <begin position="88"/>
        <end position="102"/>
    </location>
</feature>
<organism evidence="13 14">
    <name type="scientific">Perkinsus chesapeaki</name>
    <name type="common">Clam parasite</name>
    <name type="synonym">Perkinsus andrewsi</name>
    <dbReference type="NCBI Taxonomy" id="330153"/>
    <lineage>
        <taxon>Eukaryota</taxon>
        <taxon>Sar</taxon>
        <taxon>Alveolata</taxon>
        <taxon>Perkinsozoa</taxon>
        <taxon>Perkinsea</taxon>
        <taxon>Perkinsida</taxon>
        <taxon>Perkinsidae</taxon>
        <taxon>Perkinsus</taxon>
    </lineage>
</organism>
<feature type="domain" description="EF-hand" evidence="10">
    <location>
        <begin position="815"/>
        <end position="850"/>
    </location>
</feature>
<keyword evidence="6" id="KW-0969">Cilium</keyword>
<dbReference type="GO" id="GO:0005930">
    <property type="term" value="C:axoneme"/>
    <property type="evidence" value="ECO:0007669"/>
    <property type="project" value="TreeGrafter"/>
</dbReference>
<evidence type="ECO:0000256" key="2">
    <source>
        <dbReference type="ARBA" id="ARBA00022490"/>
    </source>
</evidence>
<keyword evidence="2" id="KW-0963">Cytoplasm</keyword>
<dbReference type="PROSITE" id="PS50222">
    <property type="entry name" value="EF_HAND_2"/>
    <property type="match status" value="2"/>
</dbReference>
<evidence type="ECO:0000256" key="1">
    <source>
        <dbReference type="ARBA" id="ARBA00004611"/>
    </source>
</evidence>
<feature type="domain" description="LITAF" evidence="12">
    <location>
        <begin position="163"/>
        <end position="245"/>
    </location>
</feature>
<dbReference type="InterPro" id="IPR040193">
    <property type="entry name" value="EFHC1/EFHC2/EFHB"/>
</dbReference>
<dbReference type="PANTHER" id="PTHR12086:SF9">
    <property type="entry name" value="EF-HAND DOMAIN-CONTAINING PROTEIN 1"/>
    <property type="match status" value="1"/>
</dbReference>
<feature type="domain" description="DM10" evidence="11">
    <location>
        <begin position="639"/>
        <end position="739"/>
    </location>
</feature>
<dbReference type="SMART" id="SM00714">
    <property type="entry name" value="LITAF"/>
    <property type="match status" value="1"/>
</dbReference>
<dbReference type="Pfam" id="PF06565">
    <property type="entry name" value="DM10_dom"/>
    <property type="match status" value="3"/>
</dbReference>
<dbReference type="GO" id="GO:0072686">
    <property type="term" value="C:mitotic spindle"/>
    <property type="evidence" value="ECO:0007669"/>
    <property type="project" value="TreeGrafter"/>
</dbReference>
<dbReference type="GO" id="GO:0043014">
    <property type="term" value="F:alpha-tubulin binding"/>
    <property type="evidence" value="ECO:0007669"/>
    <property type="project" value="TreeGrafter"/>
</dbReference>
<dbReference type="Pfam" id="PF10601">
    <property type="entry name" value="zf-LITAF-like"/>
    <property type="match status" value="1"/>
</dbReference>
<evidence type="ECO:0000256" key="3">
    <source>
        <dbReference type="ARBA" id="ARBA00022737"/>
    </source>
</evidence>
<feature type="domain" description="DM10" evidence="11">
    <location>
        <begin position="306"/>
        <end position="411"/>
    </location>
</feature>
<comment type="subcellular location">
    <subcellularLocation>
        <location evidence="1">Cytoplasm</location>
        <location evidence="1">Cytoskeleton</location>
        <location evidence="1">Flagellum axoneme</location>
    </subcellularLocation>
</comment>
<evidence type="ECO:0000259" key="10">
    <source>
        <dbReference type="PROSITE" id="PS50222"/>
    </source>
</evidence>
<dbReference type="GO" id="GO:0005509">
    <property type="term" value="F:calcium ion binding"/>
    <property type="evidence" value="ECO:0007669"/>
    <property type="project" value="InterPro"/>
</dbReference>
<dbReference type="AlphaFoldDB" id="A0A7J6M6Y9"/>
<dbReference type="PROSITE" id="PS00018">
    <property type="entry name" value="EF_HAND_1"/>
    <property type="match status" value="2"/>
</dbReference>
<accession>A0A7J6M6Y9</accession>
<dbReference type="SUPFAM" id="SSF47473">
    <property type="entry name" value="EF-hand"/>
    <property type="match status" value="1"/>
</dbReference>
<dbReference type="CDD" id="cd00051">
    <property type="entry name" value="EFh"/>
    <property type="match status" value="1"/>
</dbReference>
<evidence type="ECO:0000256" key="9">
    <source>
        <dbReference type="SAM" id="MobiDB-lite"/>
    </source>
</evidence>
<dbReference type="InterPro" id="IPR002048">
    <property type="entry name" value="EF_hand_dom"/>
</dbReference>
<feature type="domain" description="EF-hand" evidence="10">
    <location>
        <begin position="779"/>
        <end position="814"/>
    </location>
</feature>
<comment type="caution">
    <text evidence="13">The sequence shown here is derived from an EMBL/GenBank/DDBJ whole genome shotgun (WGS) entry which is preliminary data.</text>
</comment>
<dbReference type="Proteomes" id="UP000591131">
    <property type="component" value="Unassembled WGS sequence"/>
</dbReference>
<evidence type="ECO:0000256" key="6">
    <source>
        <dbReference type="ARBA" id="ARBA00023069"/>
    </source>
</evidence>
<dbReference type="PROSITE" id="PS51336">
    <property type="entry name" value="DM10"/>
    <property type="match status" value="3"/>
</dbReference>
<protein>
    <submittedName>
        <fullName evidence="13">EF-hand domain (C-terminal) containing</fullName>
    </submittedName>
</protein>
<dbReference type="GO" id="GO:0007052">
    <property type="term" value="P:mitotic spindle organization"/>
    <property type="evidence" value="ECO:0007669"/>
    <property type="project" value="TreeGrafter"/>
</dbReference>
<evidence type="ECO:0000313" key="13">
    <source>
        <dbReference type="EMBL" id="KAF4667259.1"/>
    </source>
</evidence>
<dbReference type="InterPro" id="IPR006602">
    <property type="entry name" value="DM10_dom"/>
</dbReference>
<dbReference type="Pfam" id="PF13499">
    <property type="entry name" value="EF-hand_7"/>
    <property type="match status" value="1"/>
</dbReference>
<dbReference type="InterPro" id="IPR011992">
    <property type="entry name" value="EF-hand-dom_pair"/>
</dbReference>
<keyword evidence="8" id="KW-0966">Cell projection</keyword>
<evidence type="ECO:0000259" key="11">
    <source>
        <dbReference type="PROSITE" id="PS51336"/>
    </source>
</evidence>
<dbReference type="Gene3D" id="2.30.29.170">
    <property type="match status" value="3"/>
</dbReference>
<proteinExistence type="predicted"/>
<dbReference type="InterPro" id="IPR006629">
    <property type="entry name" value="LITAF"/>
</dbReference>
<evidence type="ECO:0000259" key="12">
    <source>
        <dbReference type="PROSITE" id="PS51837"/>
    </source>
</evidence>
<keyword evidence="3" id="KW-0677">Repeat</keyword>
<evidence type="ECO:0000256" key="7">
    <source>
        <dbReference type="ARBA" id="ARBA00023212"/>
    </source>
</evidence>
<keyword evidence="14" id="KW-1185">Reference proteome</keyword>
<keyword evidence="7" id="KW-0206">Cytoskeleton</keyword>
<dbReference type="FunFam" id="2.30.29.170:FF:000004">
    <property type="entry name" value="EF-hand domain containing 2"/>
    <property type="match status" value="1"/>
</dbReference>
<reference evidence="13 14" key="1">
    <citation type="submission" date="2020-04" db="EMBL/GenBank/DDBJ databases">
        <title>Perkinsus chesapeaki whole genome sequence.</title>
        <authorList>
            <person name="Bogema D.R."/>
        </authorList>
    </citation>
    <scope>NUCLEOTIDE SEQUENCE [LARGE SCALE GENOMIC DNA]</scope>
    <source>
        <strain evidence="13">ATCC PRA-425</strain>
    </source>
</reference>
<feature type="compositionally biased region" description="Basic residues" evidence="9">
    <location>
        <begin position="14"/>
        <end position="25"/>
    </location>
</feature>
<evidence type="ECO:0000313" key="14">
    <source>
        <dbReference type="Proteomes" id="UP000591131"/>
    </source>
</evidence>
<name>A0A7J6M6Y9_PERCH</name>
<dbReference type="Gene3D" id="1.10.238.10">
    <property type="entry name" value="EF-hand"/>
    <property type="match status" value="1"/>
</dbReference>
<evidence type="ECO:0000256" key="8">
    <source>
        <dbReference type="ARBA" id="ARBA00023273"/>
    </source>
</evidence>
<dbReference type="SMART" id="SM00054">
    <property type="entry name" value="EFh"/>
    <property type="match status" value="2"/>
</dbReference>
<dbReference type="GO" id="GO:0060285">
    <property type="term" value="P:cilium-dependent cell motility"/>
    <property type="evidence" value="ECO:0007669"/>
    <property type="project" value="TreeGrafter"/>
</dbReference>
<keyword evidence="5" id="KW-0282">Flagellum</keyword>
<feature type="region of interest" description="Disordered" evidence="9">
    <location>
        <begin position="1"/>
        <end position="102"/>
    </location>
</feature>
<sequence>MDSHDNEPASVKQSKGRYRSRRSRKRQESQGTEQEEEPANSGDELAVDDAVQGEAPSLWQAVADEPETVTVEPGDQGKTVTDDEVADDSEKAKSDPEESRELRVHIEGLVPRDFHVKSEDDDDDEVIELHSDVVDRKEPAGAPTDREGEATKLLATEHAIYGAFKDDIFPRTEPGHEPFDLKCPVCGHSGSSVVTHERSCGTYICMAILLVLFFPLCWLPLCCESCQEATHRCEHCEAFVGEQVFITKLRRRVTISIRLGGLTMVPKAPEGWRDGDTIPRSTTRDVFVAPNGATETEQLPAWDALDRHVLRYFGYYKEGVVESNLENYRIRPCTLYYYLEDDTMHVSEPREDNSGLSQGKLLKRHRIPRGDGSGYITTADMRIGEGIKIYGRVIQITAVDGFTRSYYENVLATPLADNLEIPEDTFAHTKKEAKVAGAAMARNYEKVYREVMLGGGQANERMQQFLEKDRKVCRFYAVMDDLSTEQYERRPFTIFYFLSDDTIEIREQYPLNCGRDNFPIFFKRGRVAKDSMPVLGPSDPLPSPGSYYKAEDLYVGQTIRLLNNDLFIYDADAFTREYFKTIGIELAPKRDVRLPEKIVPRPPTPPYTGYGSWDDSMGSVLNLVPKVPKKDMQKLMLNEGKILRFLAVFSNPEPEDVNRRFVFNYHLFDDTLSIHEPPQRNLGIVTGKFLEKGVHLNEATGRLVNPLDLVPGKTVVVFNHSFVITGCDHYTCKYFAKTYPDIEMKAVDEEGMDISSSLVPDEESDLRAILAKLREALLQQFPLVRDVFRRFDRDHNGVLTLAEIREVLFKFGFQLTEADALAIMRAFDTNKDGHISYNEFCDAILEPDYKGYEGEAQPKAPSIVKEDKGYAAAAACRSLEAAETAKVRRSVREVGDVFYKHPTMSHRLIKELSRVSNNQRTDTNQIRLALLRLGFPFDQDDIDRCVCFVMTPDNNEHLDLCQVKFVDFVKAVVASYHDLNAPR</sequence>
<dbReference type="PROSITE" id="PS51837">
    <property type="entry name" value="LITAF"/>
    <property type="match status" value="1"/>
</dbReference>